<dbReference type="PANTHER" id="PTHR23113">
    <property type="entry name" value="GUANINE NUCLEOTIDE EXCHANGE FACTOR"/>
    <property type="match status" value="1"/>
</dbReference>
<gene>
    <name evidence="5" type="ORF">G6F51_001293</name>
</gene>
<dbReference type="Gene3D" id="1.20.870.10">
    <property type="entry name" value="Son of sevenless (SoS) protein Chain: S domain 1"/>
    <property type="match status" value="1"/>
</dbReference>
<evidence type="ECO:0000259" key="3">
    <source>
        <dbReference type="PROSITE" id="PS50009"/>
    </source>
</evidence>
<dbReference type="InterPro" id="IPR023578">
    <property type="entry name" value="Ras_GEF_dom_sf"/>
</dbReference>
<dbReference type="InterPro" id="IPR036964">
    <property type="entry name" value="RASGEF_cat_dom_sf"/>
</dbReference>
<dbReference type="Pfam" id="PF00618">
    <property type="entry name" value="RasGEF_N"/>
    <property type="match status" value="1"/>
</dbReference>
<evidence type="ECO:0000313" key="5">
    <source>
        <dbReference type="EMBL" id="KAG1552322.1"/>
    </source>
</evidence>
<sequence>MQHTGSTFPLYESHIDKNSIRKRRNSDTIIVNQINLKQINEITMESYMAIPSKTNSLPLKPIPDESFWKAFLRIHKKENHSMNMNKKIKRANNSKTVAIIENDATVLIFEWIHDKYQIVAGKEEILFDNLLRDQDDDYLDTYLMNHSSFISSTQLLNRLIQSFYTSMHQSRILYIIQRWLLMHYYHFKRNQGLFEQLNSFLSKEYITINYNQQPKLYVQPNTYVSIDGRPILSIDSKSIARYLTLVDHFLFNYIISNELMYYGEGSKCDVIDLMTKRFNMLNYWVMNELCNIKSTKLKKASIEKFIEISKICFELNNFHTCMIITMSLASTSNKLKKIWRSLSHKDMNTFKLFNKLLNIDSNMHYYRQQLHVTKKRPVIPFLPVVLKDMTFLKESPITHLDMVNFSRCQSIKEYVEKHQKLIDKPYWFVHDLVHVPYVGSTHLDTQGLLDPIGDWVESRLNGIQEGYVCSSC</sequence>
<evidence type="ECO:0008006" key="7">
    <source>
        <dbReference type="Google" id="ProtNLM"/>
    </source>
</evidence>
<dbReference type="AlphaFoldDB" id="A0A9P6YMK6"/>
<protein>
    <recommendedName>
        <fullName evidence="7">Ras GEF</fullName>
    </recommendedName>
</protein>
<dbReference type="EMBL" id="JAANIT010000094">
    <property type="protein sequence ID" value="KAG1552322.1"/>
    <property type="molecule type" value="Genomic_DNA"/>
</dbReference>
<dbReference type="InterPro" id="IPR008937">
    <property type="entry name" value="Ras-like_GEF"/>
</dbReference>
<feature type="domain" description="N-terminal Ras-GEF" evidence="4">
    <location>
        <begin position="114"/>
        <end position="225"/>
    </location>
</feature>
<evidence type="ECO:0000256" key="1">
    <source>
        <dbReference type="ARBA" id="ARBA00022658"/>
    </source>
</evidence>
<evidence type="ECO:0000256" key="2">
    <source>
        <dbReference type="PROSITE-ProRule" id="PRU00168"/>
    </source>
</evidence>
<accession>A0A9P6YMK6</accession>
<dbReference type="Gene3D" id="1.10.840.10">
    <property type="entry name" value="Ras guanine-nucleotide exchange factors catalytic domain"/>
    <property type="match status" value="1"/>
</dbReference>
<comment type="caution">
    <text evidence="5">The sequence shown here is derived from an EMBL/GenBank/DDBJ whole genome shotgun (WGS) entry which is preliminary data.</text>
</comment>
<dbReference type="Pfam" id="PF00617">
    <property type="entry name" value="RasGEF"/>
    <property type="match status" value="1"/>
</dbReference>
<dbReference type="Proteomes" id="UP000717996">
    <property type="component" value="Unassembled WGS sequence"/>
</dbReference>
<dbReference type="OrthoDB" id="546434at2759"/>
<proteinExistence type="predicted"/>
<dbReference type="CDD" id="cd06224">
    <property type="entry name" value="REM"/>
    <property type="match status" value="1"/>
</dbReference>
<dbReference type="SUPFAM" id="SSF48366">
    <property type="entry name" value="Ras GEF"/>
    <property type="match status" value="1"/>
</dbReference>
<dbReference type="SMART" id="SM00147">
    <property type="entry name" value="RasGEF"/>
    <property type="match status" value="1"/>
</dbReference>
<feature type="domain" description="Ras-GEF" evidence="3">
    <location>
        <begin position="235"/>
        <end position="459"/>
    </location>
</feature>
<keyword evidence="1 2" id="KW-0344">Guanine-nucleotide releasing factor</keyword>
<reference evidence="5" key="1">
    <citation type="journal article" date="2020" name="Microb. Genom.">
        <title>Genetic diversity of clinical and environmental Mucorales isolates obtained from an investigation of mucormycosis cases among solid organ transplant recipients.</title>
        <authorList>
            <person name="Nguyen M.H."/>
            <person name="Kaul D."/>
            <person name="Muto C."/>
            <person name="Cheng S.J."/>
            <person name="Richter R.A."/>
            <person name="Bruno V.M."/>
            <person name="Liu G."/>
            <person name="Beyhan S."/>
            <person name="Sundermann A.J."/>
            <person name="Mounaud S."/>
            <person name="Pasculle A.W."/>
            <person name="Nierman W.C."/>
            <person name="Driscoll E."/>
            <person name="Cumbie R."/>
            <person name="Clancy C.J."/>
            <person name="Dupont C.L."/>
        </authorList>
    </citation>
    <scope>NUCLEOTIDE SEQUENCE</scope>
    <source>
        <strain evidence="5">GL16</strain>
    </source>
</reference>
<name>A0A9P6YMK6_RHIOR</name>
<evidence type="ECO:0000259" key="4">
    <source>
        <dbReference type="PROSITE" id="PS50212"/>
    </source>
</evidence>
<evidence type="ECO:0000313" key="6">
    <source>
        <dbReference type="Proteomes" id="UP000717996"/>
    </source>
</evidence>
<dbReference type="InterPro" id="IPR000651">
    <property type="entry name" value="Ras-like_Gua-exchang_fac_N"/>
</dbReference>
<dbReference type="GO" id="GO:0005085">
    <property type="term" value="F:guanyl-nucleotide exchange factor activity"/>
    <property type="evidence" value="ECO:0007669"/>
    <property type="project" value="UniProtKB-KW"/>
</dbReference>
<dbReference type="PROSITE" id="PS50009">
    <property type="entry name" value="RASGEF_CAT"/>
    <property type="match status" value="1"/>
</dbReference>
<dbReference type="InterPro" id="IPR001895">
    <property type="entry name" value="RASGEF_cat_dom"/>
</dbReference>
<dbReference type="SMART" id="SM00229">
    <property type="entry name" value="RasGEFN"/>
    <property type="match status" value="1"/>
</dbReference>
<dbReference type="PANTHER" id="PTHR23113:SF327">
    <property type="entry name" value="EXCHANGE PROTEIN DIRECTLY ACTIVATED BY CAMP, ISOFORM E"/>
    <property type="match status" value="1"/>
</dbReference>
<organism evidence="5 6">
    <name type="scientific">Rhizopus oryzae</name>
    <name type="common">Mucormycosis agent</name>
    <name type="synonym">Rhizopus arrhizus var. delemar</name>
    <dbReference type="NCBI Taxonomy" id="64495"/>
    <lineage>
        <taxon>Eukaryota</taxon>
        <taxon>Fungi</taxon>
        <taxon>Fungi incertae sedis</taxon>
        <taxon>Mucoromycota</taxon>
        <taxon>Mucoromycotina</taxon>
        <taxon>Mucoromycetes</taxon>
        <taxon>Mucorales</taxon>
        <taxon>Mucorineae</taxon>
        <taxon>Rhizopodaceae</taxon>
        <taxon>Rhizopus</taxon>
    </lineage>
</organism>
<dbReference type="PROSITE" id="PS50212">
    <property type="entry name" value="RASGEF_NTER"/>
    <property type="match status" value="1"/>
</dbReference>
<dbReference type="GO" id="GO:0005886">
    <property type="term" value="C:plasma membrane"/>
    <property type="evidence" value="ECO:0007669"/>
    <property type="project" value="TreeGrafter"/>
</dbReference>
<dbReference type="GO" id="GO:0007265">
    <property type="term" value="P:Ras protein signal transduction"/>
    <property type="evidence" value="ECO:0007669"/>
    <property type="project" value="TreeGrafter"/>
</dbReference>